<name>A0ABD5MHL0_9EURY</name>
<sequence>MPEHAMQLTFRPRDGPRKRLTFKRDRTVGDWEYGYWLIEEVYETDDGQGYWRETGREHVTEPELCLEREGRIEADREVPGDA</sequence>
<keyword evidence="2" id="KW-1185">Reference proteome</keyword>
<gene>
    <name evidence="1" type="ORF">OS889_13810</name>
</gene>
<protein>
    <submittedName>
        <fullName evidence="1">Uncharacterized protein</fullName>
    </submittedName>
</protein>
<dbReference type="AlphaFoldDB" id="A0ABD5MHL0"/>
<organism evidence="1 2">
    <name type="scientific">Halobellus rubicundus</name>
    <dbReference type="NCBI Taxonomy" id="2996466"/>
    <lineage>
        <taxon>Archaea</taxon>
        <taxon>Methanobacteriati</taxon>
        <taxon>Methanobacteriota</taxon>
        <taxon>Stenosarchaea group</taxon>
        <taxon>Halobacteria</taxon>
        <taxon>Halobacteriales</taxon>
        <taxon>Haloferacaceae</taxon>
        <taxon>Halobellus</taxon>
    </lineage>
</organism>
<evidence type="ECO:0000313" key="2">
    <source>
        <dbReference type="Proteomes" id="UP001570511"/>
    </source>
</evidence>
<dbReference type="Proteomes" id="UP001570511">
    <property type="component" value="Unassembled WGS sequence"/>
</dbReference>
<dbReference type="EMBL" id="JBGNYA010000001">
    <property type="protein sequence ID" value="MFA1612074.1"/>
    <property type="molecule type" value="Genomic_DNA"/>
</dbReference>
<accession>A0ABD5MHL0</accession>
<reference evidence="1 2" key="1">
    <citation type="submission" date="2024-08" db="EMBL/GenBank/DDBJ databases">
        <title>Halobellus sp. MBLA0158 whole genome sequence.</title>
        <authorList>
            <person name="Hwang C.Y."/>
            <person name="Cho E.-S."/>
            <person name="Seo M.-J."/>
        </authorList>
    </citation>
    <scope>NUCLEOTIDE SEQUENCE [LARGE SCALE GENOMIC DNA]</scope>
    <source>
        <strain evidence="1 2">MBLA0158</strain>
    </source>
</reference>
<comment type="caution">
    <text evidence="1">The sequence shown here is derived from an EMBL/GenBank/DDBJ whole genome shotgun (WGS) entry which is preliminary data.</text>
</comment>
<proteinExistence type="predicted"/>
<dbReference type="RefSeq" id="WP_372390688.1">
    <property type="nucleotide sequence ID" value="NZ_JBGNYA010000001.1"/>
</dbReference>
<evidence type="ECO:0000313" key="1">
    <source>
        <dbReference type="EMBL" id="MFA1612074.1"/>
    </source>
</evidence>